<evidence type="ECO:0000313" key="2">
    <source>
        <dbReference type="Proteomes" id="UP001139089"/>
    </source>
</evidence>
<proteinExistence type="predicted"/>
<name>A0A9X1NQD1_9HYPH</name>
<dbReference type="EMBL" id="JAJOZR010000003">
    <property type="protein sequence ID" value="MCD7108458.1"/>
    <property type="molecule type" value="Genomic_DNA"/>
</dbReference>
<accession>A0A9X1NQD1</accession>
<evidence type="ECO:0000313" key="1">
    <source>
        <dbReference type="EMBL" id="MCD7108458.1"/>
    </source>
</evidence>
<keyword evidence="2" id="KW-1185">Reference proteome</keyword>
<gene>
    <name evidence="1" type="ORF">LRX75_05300</name>
</gene>
<reference evidence="1" key="1">
    <citation type="submission" date="2021-12" db="EMBL/GenBank/DDBJ databases">
        <authorList>
            <person name="Li Y."/>
        </authorList>
    </citation>
    <scope>NUCLEOTIDE SEQUENCE</scope>
    <source>
        <strain evidence="1">DKSPLA3</strain>
    </source>
</reference>
<dbReference type="RefSeq" id="WP_231812538.1">
    <property type="nucleotide sequence ID" value="NZ_JAJOZR010000003.1"/>
</dbReference>
<comment type="caution">
    <text evidence="1">The sequence shown here is derived from an EMBL/GenBank/DDBJ whole genome shotgun (WGS) entry which is preliminary data.</text>
</comment>
<dbReference type="Proteomes" id="UP001139089">
    <property type="component" value="Unassembled WGS sequence"/>
</dbReference>
<sequence>MTAPLSRYLKDFSAPKVDLTRVPKTYFPDIEEPVSRDTRPVAKLPPEPVIDIEAERQSAYGRGREHAEMEMRARHQAEIAALRAEHEAECEAIRERLENEAAAMIHQRFSEIGSLLADMISEQTAQVLAPILQEQLTEKAVESLAVAIRHSVDGDAVKITVRGPSRMFRALEARLADTEVTFRHVETDEIDLSAEFGDSILMTRLSAWADTVRKVIA</sequence>
<dbReference type="AlphaFoldDB" id="A0A9X1NQD1"/>
<protein>
    <submittedName>
        <fullName evidence="1">Uncharacterized protein</fullName>
    </submittedName>
</protein>
<organism evidence="1 2">
    <name type="scientific">Rhizobium quercicola</name>
    <dbReference type="NCBI Taxonomy" id="2901226"/>
    <lineage>
        <taxon>Bacteria</taxon>
        <taxon>Pseudomonadati</taxon>
        <taxon>Pseudomonadota</taxon>
        <taxon>Alphaproteobacteria</taxon>
        <taxon>Hyphomicrobiales</taxon>
        <taxon>Rhizobiaceae</taxon>
        <taxon>Rhizobium/Agrobacterium group</taxon>
        <taxon>Rhizobium</taxon>
    </lineage>
</organism>